<protein>
    <submittedName>
        <fullName evidence="2">Uncharacterized protein</fullName>
    </submittedName>
</protein>
<dbReference type="PANTHER" id="PTHR47303">
    <property type="match status" value="1"/>
</dbReference>
<sequence length="521" mass="59351">MATKEVSDARNIRDGHEHQNNKDRRIVFTSSRKVFMPSEGVTHNIATIWKSRFTGAWNTWKKVSKEEREGLSLTFENKKTKVFVDATTKGTWERKMSGGFPSGAKNEWGLSPKAKVQVLHTAQLDVTSGNGAKTFPKWIDRVGSKNGTTYGVGDVDEYVFQPNIEELSPHNIPNVDIVQLVDLVKVQQLLGPRNYAMWKAQMLCLMDSQKMRGIVELDQKWPWPGAKSVNMAKQYEILLKGWVFGSIKEEVLKNVVQLESAWDVWNGIGYLNDPELLYQQASNPSDDHMMPVLEDIKIELGSSTDTSRSRKLVEATLKGTWWEAKAILQNRKEAFTEGLDHCGNTMLHIAVAQGHNYFVEKLLNFIEDGEQIETINSNGFTALHIASFFDNRYAAELLVKKRKELIILDSYKGHLPLHTAFHNMKLSTYVYLLEVHEKEGRHLPLERYPREDVQTGIAILVDAIFRKRYDLGLSLAKIYPELVVKDDQVLMAMAIAFPNELGFWETLVDPSSSNIREKIKL</sequence>
<feature type="region of interest" description="Disordered" evidence="1">
    <location>
        <begin position="1"/>
        <end position="24"/>
    </location>
</feature>
<reference evidence="2" key="1">
    <citation type="journal article" date="2019" name="Sci. Rep.">
        <title>Draft genome of Tanacetum cinerariifolium, the natural source of mosquito coil.</title>
        <authorList>
            <person name="Yamashiro T."/>
            <person name="Shiraishi A."/>
            <person name="Satake H."/>
            <person name="Nakayama K."/>
        </authorList>
    </citation>
    <scope>NUCLEOTIDE SEQUENCE</scope>
</reference>
<dbReference type="SUPFAM" id="SSF48403">
    <property type="entry name" value="Ankyrin repeat"/>
    <property type="match status" value="1"/>
</dbReference>
<evidence type="ECO:0000313" key="2">
    <source>
        <dbReference type="EMBL" id="GEU74123.1"/>
    </source>
</evidence>
<dbReference type="Gene3D" id="1.25.40.20">
    <property type="entry name" value="Ankyrin repeat-containing domain"/>
    <property type="match status" value="1"/>
</dbReference>
<dbReference type="PANTHER" id="PTHR47303:SF1">
    <property type="entry name" value="NF-KAPPA-B INHIBITOR BETA"/>
    <property type="match status" value="1"/>
</dbReference>
<dbReference type="InterPro" id="IPR036770">
    <property type="entry name" value="Ankyrin_rpt-contain_sf"/>
</dbReference>
<dbReference type="AlphaFoldDB" id="A0A6L2MJK2"/>
<dbReference type="EMBL" id="BKCJ010006824">
    <property type="protein sequence ID" value="GEU74123.1"/>
    <property type="molecule type" value="Genomic_DNA"/>
</dbReference>
<proteinExistence type="predicted"/>
<evidence type="ECO:0000256" key="1">
    <source>
        <dbReference type="SAM" id="MobiDB-lite"/>
    </source>
</evidence>
<dbReference type="SMART" id="SM00248">
    <property type="entry name" value="ANK"/>
    <property type="match status" value="2"/>
</dbReference>
<comment type="caution">
    <text evidence="2">The sequence shown here is derived from an EMBL/GenBank/DDBJ whole genome shotgun (WGS) entry which is preliminary data.</text>
</comment>
<dbReference type="InterPro" id="IPR002110">
    <property type="entry name" value="Ankyrin_rpt"/>
</dbReference>
<name>A0A6L2MJK2_TANCI</name>
<dbReference type="Pfam" id="PF12796">
    <property type="entry name" value="Ank_2"/>
    <property type="match status" value="1"/>
</dbReference>
<organism evidence="2">
    <name type="scientific">Tanacetum cinerariifolium</name>
    <name type="common">Dalmatian daisy</name>
    <name type="synonym">Chrysanthemum cinerariifolium</name>
    <dbReference type="NCBI Taxonomy" id="118510"/>
    <lineage>
        <taxon>Eukaryota</taxon>
        <taxon>Viridiplantae</taxon>
        <taxon>Streptophyta</taxon>
        <taxon>Embryophyta</taxon>
        <taxon>Tracheophyta</taxon>
        <taxon>Spermatophyta</taxon>
        <taxon>Magnoliopsida</taxon>
        <taxon>eudicotyledons</taxon>
        <taxon>Gunneridae</taxon>
        <taxon>Pentapetalae</taxon>
        <taxon>asterids</taxon>
        <taxon>campanulids</taxon>
        <taxon>Asterales</taxon>
        <taxon>Asteraceae</taxon>
        <taxon>Asteroideae</taxon>
        <taxon>Anthemideae</taxon>
        <taxon>Anthemidinae</taxon>
        <taxon>Tanacetum</taxon>
    </lineage>
</organism>
<accession>A0A6L2MJK2</accession>
<gene>
    <name evidence="2" type="ORF">Tci_046101</name>
</gene>